<feature type="region of interest" description="Disordered" evidence="2">
    <location>
        <begin position="263"/>
        <end position="312"/>
    </location>
</feature>
<keyword evidence="1" id="KW-0175">Coiled coil</keyword>
<sequence length="312" mass="36160">MRAINLTSLAGLMLVSLQQNAGVIENNQIMPPPGPYQSIMGSAPPAFVPYGSQQAKTNPYQQNQMPQIFSQFPANAQAVHRPAISPPEWVLNRQQENKDRMEKMLKQSEKINRENEKRYVEYLKKADLQAEKRDSEYRKWVAENNRQLKKHWQTMIEQFSEKQKRDIQQAQNLPEWIKKRMLKQHEQQLAMMNMQPPAYNGFSRIPPTPPVQATPWNRGFPAMDRKQMNSGAPRQNSPQMNPGFNRPPFVQPPMQQRMQQRMQPPMQPPMQPGQKAFNRGYAAPPGFGVNPTQTPPPFKGQAYPNPYNRYLR</sequence>
<protein>
    <submittedName>
        <fullName evidence="3">Uncharacterized protein</fullName>
    </submittedName>
</protein>
<evidence type="ECO:0000256" key="1">
    <source>
        <dbReference type="SAM" id="Coils"/>
    </source>
</evidence>
<organism evidence="3">
    <name type="scientific">hydrothermal vent metagenome</name>
    <dbReference type="NCBI Taxonomy" id="652676"/>
    <lineage>
        <taxon>unclassified sequences</taxon>
        <taxon>metagenomes</taxon>
        <taxon>ecological metagenomes</taxon>
    </lineage>
</organism>
<dbReference type="EMBL" id="UOFG01000206">
    <property type="protein sequence ID" value="VAW63575.1"/>
    <property type="molecule type" value="Genomic_DNA"/>
</dbReference>
<name>A0A3B0X5I6_9ZZZZ</name>
<feature type="region of interest" description="Disordered" evidence="2">
    <location>
        <begin position="228"/>
        <end position="251"/>
    </location>
</feature>
<reference evidence="3" key="1">
    <citation type="submission" date="2018-06" db="EMBL/GenBank/DDBJ databases">
        <authorList>
            <person name="Zhirakovskaya E."/>
        </authorList>
    </citation>
    <scope>NUCLEOTIDE SEQUENCE</scope>
</reference>
<feature type="coiled-coil region" evidence="1">
    <location>
        <begin position="91"/>
        <end position="118"/>
    </location>
</feature>
<evidence type="ECO:0000256" key="2">
    <source>
        <dbReference type="SAM" id="MobiDB-lite"/>
    </source>
</evidence>
<evidence type="ECO:0000313" key="3">
    <source>
        <dbReference type="EMBL" id="VAW63575.1"/>
    </source>
</evidence>
<proteinExistence type="predicted"/>
<dbReference type="AlphaFoldDB" id="A0A3B0X5I6"/>
<gene>
    <name evidence="3" type="ORF">MNBD_GAMMA11-1499</name>
</gene>
<accession>A0A3B0X5I6</accession>
<feature type="compositionally biased region" description="Polar residues" evidence="2">
    <location>
        <begin position="228"/>
        <end position="242"/>
    </location>
</feature>